<dbReference type="Gene3D" id="3.90.550.10">
    <property type="entry name" value="Spore Coat Polysaccharide Biosynthesis Protein SpsA, Chain A"/>
    <property type="match status" value="1"/>
</dbReference>
<sequence>MPVWNDSARLAKFGPKMAEALSQSELPVRWIVADDGSSEEEKTQVKKLVESFREIYPGVEAMCFRERSHKGGAIYSAWEACPEATWLGFVDCDGAVDAPSTVRLMEAALSSGAESGCVGVRHNSEQTPLQRPLGRLISFYLFSFLVHALIGIRFEDTQCGAKFIPGVGFREVAENLRERGFIFDVELLLALDQAGYTVNEMRIPWREIPGGKVHPLRDAWAMIAGLLRIRRRMRLGAY</sequence>
<dbReference type="Pfam" id="PF00535">
    <property type="entry name" value="Glycos_transf_2"/>
    <property type="match status" value="1"/>
</dbReference>
<evidence type="ECO:0000313" key="2">
    <source>
        <dbReference type="EMBL" id="PXA03960.1"/>
    </source>
</evidence>
<name>A0A317ZF73_9BACT</name>
<dbReference type="Proteomes" id="UP000247099">
    <property type="component" value="Unassembled WGS sequence"/>
</dbReference>
<dbReference type="SUPFAM" id="SSF53448">
    <property type="entry name" value="Nucleotide-diphospho-sugar transferases"/>
    <property type="match status" value="1"/>
</dbReference>
<keyword evidence="3" id="KW-1185">Reference proteome</keyword>
<dbReference type="AlphaFoldDB" id="A0A317ZF73"/>
<dbReference type="OrthoDB" id="9810303at2"/>
<reference evidence="2 3" key="1">
    <citation type="submission" date="2018-05" db="EMBL/GenBank/DDBJ databases">
        <title>Coraliomargarita sinensis sp. nov., isolated from a marine solar saltern.</title>
        <authorList>
            <person name="Zhou L.Y."/>
        </authorList>
    </citation>
    <scope>NUCLEOTIDE SEQUENCE [LARGE SCALE GENOMIC DNA]</scope>
    <source>
        <strain evidence="2 3">WN38</strain>
    </source>
</reference>
<organism evidence="2 3">
    <name type="scientific">Coraliomargarita sinensis</name>
    <dbReference type="NCBI Taxonomy" id="2174842"/>
    <lineage>
        <taxon>Bacteria</taxon>
        <taxon>Pseudomonadati</taxon>
        <taxon>Verrucomicrobiota</taxon>
        <taxon>Opitutia</taxon>
        <taxon>Puniceicoccales</taxon>
        <taxon>Coraliomargaritaceae</taxon>
        <taxon>Coraliomargarita</taxon>
    </lineage>
</organism>
<dbReference type="InParanoid" id="A0A317ZF73"/>
<accession>A0A317ZF73</accession>
<dbReference type="PANTHER" id="PTHR10859:SF91">
    <property type="entry name" value="DOLICHYL-PHOSPHATE BETA-GLUCOSYLTRANSFERASE"/>
    <property type="match status" value="1"/>
</dbReference>
<evidence type="ECO:0000259" key="1">
    <source>
        <dbReference type="Pfam" id="PF00535"/>
    </source>
</evidence>
<dbReference type="EMBL" id="QHJQ01000006">
    <property type="protein sequence ID" value="PXA03960.1"/>
    <property type="molecule type" value="Genomic_DNA"/>
</dbReference>
<dbReference type="PANTHER" id="PTHR10859">
    <property type="entry name" value="GLYCOSYL TRANSFERASE"/>
    <property type="match status" value="1"/>
</dbReference>
<feature type="domain" description="Glycosyltransferase 2-like" evidence="1">
    <location>
        <begin position="18"/>
        <end position="135"/>
    </location>
</feature>
<dbReference type="GO" id="GO:0006487">
    <property type="term" value="P:protein N-linked glycosylation"/>
    <property type="evidence" value="ECO:0007669"/>
    <property type="project" value="TreeGrafter"/>
</dbReference>
<gene>
    <name evidence="2" type="ORF">DDZ13_10000</name>
</gene>
<comment type="caution">
    <text evidence="2">The sequence shown here is derived from an EMBL/GenBank/DDBJ whole genome shotgun (WGS) entry which is preliminary data.</text>
</comment>
<dbReference type="InterPro" id="IPR029044">
    <property type="entry name" value="Nucleotide-diphossugar_trans"/>
</dbReference>
<dbReference type="RefSeq" id="WP_110131313.1">
    <property type="nucleotide sequence ID" value="NZ_QHJQ01000006.1"/>
</dbReference>
<dbReference type="InterPro" id="IPR001173">
    <property type="entry name" value="Glyco_trans_2-like"/>
</dbReference>
<evidence type="ECO:0000313" key="3">
    <source>
        <dbReference type="Proteomes" id="UP000247099"/>
    </source>
</evidence>
<protein>
    <recommendedName>
        <fullName evidence="1">Glycosyltransferase 2-like domain-containing protein</fullName>
    </recommendedName>
</protein>
<proteinExistence type="predicted"/>